<accession>A0A7H8N609</accession>
<comment type="similarity">
    <text evidence="6">Belongs to the ABC-4 integral membrane protein family.</text>
</comment>
<feature type="region of interest" description="Disordered" evidence="7">
    <location>
        <begin position="813"/>
        <end position="845"/>
    </location>
</feature>
<dbReference type="PANTHER" id="PTHR30572">
    <property type="entry name" value="MEMBRANE COMPONENT OF TRANSPORTER-RELATED"/>
    <property type="match status" value="1"/>
</dbReference>
<evidence type="ECO:0000256" key="1">
    <source>
        <dbReference type="ARBA" id="ARBA00004651"/>
    </source>
</evidence>
<feature type="transmembrane region" description="Helical" evidence="8">
    <location>
        <begin position="1016"/>
        <end position="1035"/>
    </location>
</feature>
<dbReference type="RefSeq" id="WP_176161645.1">
    <property type="nucleotide sequence ID" value="NZ_CP054929.1"/>
</dbReference>
<feature type="region of interest" description="Disordered" evidence="7">
    <location>
        <begin position="133"/>
        <end position="163"/>
    </location>
</feature>
<feature type="transmembrane region" description="Helical" evidence="8">
    <location>
        <begin position="407"/>
        <end position="432"/>
    </location>
</feature>
<feature type="transmembrane region" description="Helical" evidence="8">
    <location>
        <begin position="493"/>
        <end position="516"/>
    </location>
</feature>
<comment type="subcellular location">
    <subcellularLocation>
        <location evidence="1">Cell membrane</location>
        <topology evidence="1">Multi-pass membrane protein</topology>
    </subcellularLocation>
</comment>
<reference evidence="10 11" key="1">
    <citation type="submission" date="2020-06" db="EMBL/GenBank/DDBJ databases">
        <title>Genome mining for natural products.</title>
        <authorList>
            <person name="Zhang B."/>
            <person name="Shi J."/>
            <person name="Ge H."/>
        </authorList>
    </citation>
    <scope>NUCLEOTIDE SEQUENCE [LARGE SCALE GENOMIC DNA]</scope>
    <source>
        <strain evidence="10 11">NA00687</strain>
    </source>
</reference>
<feature type="transmembrane region" description="Helical" evidence="8">
    <location>
        <begin position="360"/>
        <end position="387"/>
    </location>
</feature>
<evidence type="ECO:0000256" key="7">
    <source>
        <dbReference type="SAM" id="MobiDB-lite"/>
    </source>
</evidence>
<evidence type="ECO:0000256" key="8">
    <source>
        <dbReference type="SAM" id="Phobius"/>
    </source>
</evidence>
<feature type="transmembrane region" description="Helical" evidence="8">
    <location>
        <begin position="553"/>
        <end position="573"/>
    </location>
</feature>
<gene>
    <name evidence="10" type="ORF">HUT08_10545</name>
</gene>
<feature type="transmembrane region" description="Helical" evidence="8">
    <location>
        <begin position="1070"/>
        <end position="1092"/>
    </location>
</feature>
<evidence type="ECO:0000313" key="11">
    <source>
        <dbReference type="Proteomes" id="UP000509303"/>
    </source>
</evidence>
<dbReference type="Pfam" id="PF02687">
    <property type="entry name" value="FtsX"/>
    <property type="match status" value="1"/>
</dbReference>
<keyword evidence="2" id="KW-1003">Cell membrane</keyword>
<feature type="compositionally biased region" description="Basic and acidic residues" evidence="7">
    <location>
        <begin position="816"/>
        <end position="826"/>
    </location>
</feature>
<organism evidence="10 11">
    <name type="scientific">Streptomyces buecherae</name>
    <dbReference type="NCBI Taxonomy" id="2763006"/>
    <lineage>
        <taxon>Bacteria</taxon>
        <taxon>Bacillati</taxon>
        <taxon>Actinomycetota</taxon>
        <taxon>Actinomycetes</taxon>
        <taxon>Kitasatosporales</taxon>
        <taxon>Streptomycetaceae</taxon>
        <taxon>Streptomyces</taxon>
    </lineage>
</organism>
<keyword evidence="3 8" id="KW-0812">Transmembrane</keyword>
<evidence type="ECO:0000256" key="6">
    <source>
        <dbReference type="ARBA" id="ARBA00038076"/>
    </source>
</evidence>
<dbReference type="PANTHER" id="PTHR30572:SF4">
    <property type="entry name" value="ABC TRANSPORTER PERMEASE YTRF"/>
    <property type="match status" value="1"/>
</dbReference>
<feature type="transmembrane region" description="Helical" evidence="8">
    <location>
        <begin position="452"/>
        <end position="473"/>
    </location>
</feature>
<keyword evidence="4 8" id="KW-1133">Transmembrane helix</keyword>
<evidence type="ECO:0000259" key="9">
    <source>
        <dbReference type="Pfam" id="PF02687"/>
    </source>
</evidence>
<dbReference type="AlphaFoldDB" id="A0A7H8N609"/>
<feature type="transmembrane region" description="Helical" evidence="8">
    <location>
        <begin position="1112"/>
        <end position="1137"/>
    </location>
</feature>
<name>A0A7H8N609_9ACTN</name>
<dbReference type="GO" id="GO:0005886">
    <property type="term" value="C:plasma membrane"/>
    <property type="evidence" value="ECO:0007669"/>
    <property type="project" value="UniProtKB-SubCell"/>
</dbReference>
<dbReference type="GO" id="GO:0022857">
    <property type="term" value="F:transmembrane transporter activity"/>
    <property type="evidence" value="ECO:0007669"/>
    <property type="project" value="TreeGrafter"/>
</dbReference>
<evidence type="ECO:0000256" key="2">
    <source>
        <dbReference type="ARBA" id="ARBA00022475"/>
    </source>
</evidence>
<evidence type="ECO:0000256" key="3">
    <source>
        <dbReference type="ARBA" id="ARBA00022692"/>
    </source>
</evidence>
<feature type="compositionally biased region" description="Basic and acidic residues" evidence="7">
    <location>
        <begin position="153"/>
        <end position="162"/>
    </location>
</feature>
<proteinExistence type="inferred from homology"/>
<keyword evidence="5 8" id="KW-0472">Membrane</keyword>
<evidence type="ECO:0000256" key="4">
    <source>
        <dbReference type="ARBA" id="ARBA00022989"/>
    </source>
</evidence>
<dbReference type="EMBL" id="CP054929">
    <property type="protein sequence ID" value="QKW49910.1"/>
    <property type="molecule type" value="Genomic_DNA"/>
</dbReference>
<evidence type="ECO:0000256" key="5">
    <source>
        <dbReference type="ARBA" id="ARBA00023136"/>
    </source>
</evidence>
<feature type="transmembrane region" description="Helical" evidence="8">
    <location>
        <begin position="317"/>
        <end position="339"/>
    </location>
</feature>
<dbReference type="InterPro" id="IPR050250">
    <property type="entry name" value="Macrolide_Exporter_MacB"/>
</dbReference>
<sequence length="1152" mass="117567">MAGFVFLRVRAHRLLLSAALLTVLLTTAVLATLGAFSAAIGDAGLRHALRERSAAPAALRVATDLPESERAAAERAVRRGAERTFDGLPVTLRPMAHSGPYALPRELQSAAARQGEPDLTLFAAIDRTRVTLTTGAWPSGAPQEPGRSGKSGANDKDGKGDKAAAALPVALPETAAARLGLRVGAHLTLTDRLSGPPVQIRVTGLYRPKDRTDPYWQLDDLGGSGVRTLAFTTYGPLLTDDAAFRDNRVAQAGMSWLATADFSGVRADDVDGLRSAAERGRAALAKDPALGSPEMSTGLPTVLDQADRSLLGARSTLLIVTLQLVLLAGYALLLVARLLSTERAGETELLLARGASGPRIARLAAVEALLLAGPAAVAAPLLAGPLMELIAAYGPLARIGLDLDTGLTWQTCVIGGVVALGCAAAVVAPALLGARARSGPSVVRARANALPAPLRAGADLGLLVIAGVAYWQLDQQSGDGGGVLSGDGGALGVDPVLVAAPALALLAGTVLTLRLLPPVARIAERRAARGRGLPTALAGWQLARRPLRGAGPVLLLVLAVAMGMFAVGQGASWERSQDDQADFAAGADVRVLSSRIPQLGQGGAYASVPGVAAAAPAARVRFGLSGGRGASLLALDARHARGSLLMRDDLADRDAQAVLDTVAPREAVERPGIALPGTPDELRLTARIGAPGAPGGVSPSKASAAVTLTIEDRFGVPYLLRIGQLPVDNKARTLVAGIARTAGAPGGEPAGPLRLTSIKLDLLQSARAERHAFEVSGLRAVGADGAAEAVPVPDGFDWRATATFAEEVPGNVRARPRAERPRHTADRPLTAGYDTGHHVGDDLIPSRPTSTFTFAAPWPRQPGPLTAVATDRFLDSSGAKVGSTVSVPVAGETLPVRVVAAVRALPTTGAAAERTSGVATAAGGDQGAADAAATGGSTSDGGALLVDFRAINQALAARDSAALPPSEWWLRPAPDKGEQVVAALRQRPDTDPAQVIARSEIADELHDDPFGAGPQAGLAAAALVAAALAAVGFAVSMAGSLRERGAEFGVLRALGAPRRQLARMVAAEQALLISLALAVGLALGAVLTRAVVPLIVLTGEAAQPVPEVLVELPLWQVGGVLAAVAAVPVLIVAAVALRRGDPVATLRHRGGE</sequence>
<feature type="domain" description="ABC3 transporter permease C-terminal" evidence="9">
    <location>
        <begin position="1021"/>
        <end position="1138"/>
    </location>
</feature>
<dbReference type="InterPro" id="IPR003838">
    <property type="entry name" value="ABC3_permease_C"/>
</dbReference>
<evidence type="ECO:0000313" key="10">
    <source>
        <dbReference type="EMBL" id="QKW49910.1"/>
    </source>
</evidence>
<dbReference type="Proteomes" id="UP000509303">
    <property type="component" value="Chromosome"/>
</dbReference>
<keyword evidence="11" id="KW-1185">Reference proteome</keyword>
<protein>
    <submittedName>
        <fullName evidence="10">ABC transporter permease</fullName>
    </submittedName>
</protein>